<dbReference type="CDD" id="cd00316">
    <property type="entry name" value="Oxidoreductase_nitrogenase"/>
    <property type="match status" value="1"/>
</dbReference>
<dbReference type="EMBL" id="FONL01000008">
    <property type="protein sequence ID" value="SFE52867.1"/>
    <property type="molecule type" value="Genomic_DNA"/>
</dbReference>
<dbReference type="PANTHER" id="PTHR42956">
    <property type="entry name" value="NITROGENASE IRON-MOLYBDENUM COFACTOR BIOSYNTHESIS PROTEIN NIFE"/>
    <property type="match status" value="1"/>
</dbReference>
<evidence type="ECO:0000313" key="2">
    <source>
        <dbReference type="EMBL" id="SFE52867.1"/>
    </source>
</evidence>
<reference evidence="2 3" key="1">
    <citation type="submission" date="2016-10" db="EMBL/GenBank/DDBJ databases">
        <authorList>
            <person name="de Groot N.N."/>
        </authorList>
    </citation>
    <scope>NUCLEOTIDE SEQUENCE [LARGE SCALE GENOMIC DNA]</scope>
    <source>
        <strain evidence="2 3">DSM 9236</strain>
    </source>
</reference>
<gene>
    <name evidence="2" type="ORF">SAMN05216245_10868</name>
</gene>
<dbReference type="Gene3D" id="3.40.50.1980">
    <property type="entry name" value="Nitrogenase molybdenum iron protein domain"/>
    <property type="match status" value="2"/>
</dbReference>
<dbReference type="SUPFAM" id="SSF53807">
    <property type="entry name" value="Helical backbone' metal receptor"/>
    <property type="match status" value="1"/>
</dbReference>
<dbReference type="Pfam" id="PF00148">
    <property type="entry name" value="Oxidored_nitro"/>
    <property type="match status" value="1"/>
</dbReference>
<evidence type="ECO:0000313" key="3">
    <source>
        <dbReference type="Proteomes" id="UP000198896"/>
    </source>
</evidence>
<keyword evidence="3" id="KW-1185">Reference proteome</keyword>
<accession>A0A1I2BA57</accession>
<proteinExistence type="predicted"/>
<evidence type="ECO:0000259" key="1">
    <source>
        <dbReference type="Pfam" id="PF00148"/>
    </source>
</evidence>
<dbReference type="STRING" id="1123323.SAMN05216245_10868"/>
<organism evidence="2 3">
    <name type="scientific">Succiniclasticum ruminis DSM 9236</name>
    <dbReference type="NCBI Taxonomy" id="1123323"/>
    <lineage>
        <taxon>Bacteria</taxon>
        <taxon>Bacillati</taxon>
        <taxon>Bacillota</taxon>
        <taxon>Negativicutes</taxon>
        <taxon>Acidaminococcales</taxon>
        <taxon>Acidaminococcaceae</taxon>
        <taxon>Succiniclasticum</taxon>
    </lineage>
</organism>
<dbReference type="PANTHER" id="PTHR42956:SF1">
    <property type="entry name" value="NITROGENASE IRON-MOLYBDENUM COFACTOR BIOSYNTHESIS PROTEIN NIFE"/>
    <property type="match status" value="1"/>
</dbReference>
<protein>
    <submittedName>
        <fullName evidence="2">Nitrogenase molybdenum-iron protein alpha chain</fullName>
    </submittedName>
</protein>
<dbReference type="Proteomes" id="UP000198896">
    <property type="component" value="Unassembled WGS sequence"/>
</dbReference>
<name>A0A1I2BA57_9FIRM</name>
<feature type="domain" description="Nitrogenase/oxidoreductase component 1" evidence="1">
    <location>
        <begin position="31"/>
        <end position="326"/>
    </location>
</feature>
<dbReference type="RefSeq" id="WP_218149540.1">
    <property type="nucleotide sequence ID" value="NZ_FONL01000008.1"/>
</dbReference>
<dbReference type="GO" id="GO:0016491">
    <property type="term" value="F:oxidoreductase activity"/>
    <property type="evidence" value="ECO:0007669"/>
    <property type="project" value="InterPro"/>
</dbReference>
<dbReference type="AlphaFoldDB" id="A0A1I2BA57"/>
<dbReference type="InterPro" id="IPR049939">
    <property type="entry name" value="NifE-like"/>
</dbReference>
<sequence length="450" mass="50301">MEIMQANNHTVKHNNKLATKWLFTKNRSCSCTMPGVWRAVSFCDGCAVIFHSPLGCAHVATLMDLGAQYRIIGDHQNENLDAVPLISSNLQEKDTIFGGSEKLRGCIAHVMKTWQPKCLIIATSCVAGVIGDDVEQEAEDAEAEYHIPVLCVPYGGFLGGEYSDGYFQTVRLIMERFIQPQPKIPGHVLLFGDQMGPCGQYAREVKRLLACFDLEVKWQFPGYVPFGEWNELSTASLLIPLNYAGQTQGGLEKTATAWTERFDTPSIRDVYPVGWQNTCTWLRKIAEFVKDKAKGEAVIRQEEERLKEYVKSILPVTQNKIAVLGIGRGPRWYNPAETLNTIQRMNMTLSAVILYDKLMADEKDAVISAVEDWKKVSQFPDIPIISNGDYKDCLEQADVLLTTDELPGNPVKQFFIPMVPLAGTDGELIVMRTIYRLLCLYGNKGGIAYA</sequence>
<dbReference type="InterPro" id="IPR000510">
    <property type="entry name" value="Nase/OxRdtase_comp1"/>
</dbReference>